<evidence type="ECO:0000259" key="1">
    <source>
        <dbReference type="PROSITE" id="PS51084"/>
    </source>
</evidence>
<dbReference type="EMBL" id="UINC01001229">
    <property type="protein sequence ID" value="SUZ75001.1"/>
    <property type="molecule type" value="Genomic_DNA"/>
</dbReference>
<feature type="domain" description="HIT" evidence="1">
    <location>
        <begin position="10"/>
        <end position="119"/>
    </location>
</feature>
<dbReference type="PRINTS" id="PR00332">
    <property type="entry name" value="HISTRIAD"/>
</dbReference>
<dbReference type="InterPro" id="IPR011146">
    <property type="entry name" value="HIT-like"/>
</dbReference>
<dbReference type="Pfam" id="PF11969">
    <property type="entry name" value="DcpS_C"/>
    <property type="match status" value="1"/>
</dbReference>
<dbReference type="Gene3D" id="3.30.428.10">
    <property type="entry name" value="HIT-like"/>
    <property type="match status" value="1"/>
</dbReference>
<name>A0A381Q6N6_9ZZZZ</name>
<dbReference type="PROSITE" id="PS51084">
    <property type="entry name" value="HIT_2"/>
    <property type="match status" value="1"/>
</dbReference>
<dbReference type="InterPro" id="IPR036265">
    <property type="entry name" value="HIT-like_sf"/>
</dbReference>
<dbReference type="InterPro" id="IPR001310">
    <property type="entry name" value="Histidine_triad_HIT"/>
</dbReference>
<evidence type="ECO:0000313" key="2">
    <source>
        <dbReference type="EMBL" id="SUZ75001.1"/>
    </source>
</evidence>
<proteinExistence type="predicted"/>
<dbReference type="PANTHER" id="PTHR23089">
    <property type="entry name" value="HISTIDINE TRIAD HIT PROTEIN"/>
    <property type="match status" value="1"/>
</dbReference>
<dbReference type="SUPFAM" id="SSF54197">
    <property type="entry name" value="HIT-like"/>
    <property type="match status" value="1"/>
</dbReference>
<accession>A0A381Q6N6</accession>
<protein>
    <recommendedName>
        <fullName evidence="1">HIT domain-containing protein</fullName>
    </recommendedName>
</protein>
<dbReference type="GO" id="GO:0003824">
    <property type="term" value="F:catalytic activity"/>
    <property type="evidence" value="ECO:0007669"/>
    <property type="project" value="InterPro"/>
</dbReference>
<dbReference type="InterPro" id="IPR019808">
    <property type="entry name" value="Histidine_triad_CS"/>
</dbReference>
<reference evidence="2" key="1">
    <citation type="submission" date="2018-05" db="EMBL/GenBank/DDBJ databases">
        <authorList>
            <person name="Lanie J.A."/>
            <person name="Ng W.-L."/>
            <person name="Kazmierczak K.M."/>
            <person name="Andrzejewski T.M."/>
            <person name="Davidsen T.M."/>
            <person name="Wayne K.J."/>
            <person name="Tettelin H."/>
            <person name="Glass J.I."/>
            <person name="Rusch D."/>
            <person name="Podicherti R."/>
            <person name="Tsui H.-C.T."/>
            <person name="Winkler M.E."/>
        </authorList>
    </citation>
    <scope>NUCLEOTIDE SEQUENCE</scope>
</reference>
<dbReference type="CDD" id="cd01276">
    <property type="entry name" value="PKCI_related"/>
    <property type="match status" value="1"/>
</dbReference>
<dbReference type="AlphaFoldDB" id="A0A381Q6N6"/>
<gene>
    <name evidence="2" type="ORF">METZ01_LOCUS27855</name>
</gene>
<sequence length="119" mass="13170">MPNTTSPECLFCRIIAGELPTTFVYQDSRLVVFDDINPQAPTHVLIVPRQHIATLNDLRKDDDGLVGEMTRRAAMIARDRGISSAGYRTVFNCNQGAGQTVFHIHLHLLGGRSLTWPPG</sequence>
<dbReference type="PROSITE" id="PS00892">
    <property type="entry name" value="HIT_1"/>
    <property type="match status" value="1"/>
</dbReference>
<organism evidence="2">
    <name type="scientific">marine metagenome</name>
    <dbReference type="NCBI Taxonomy" id="408172"/>
    <lineage>
        <taxon>unclassified sequences</taxon>
        <taxon>metagenomes</taxon>
        <taxon>ecological metagenomes</taxon>
    </lineage>
</organism>